<dbReference type="PANTHER" id="PTHR23077:SF9">
    <property type="entry name" value="PEROXISOMAL ATPASE PEX6"/>
    <property type="match status" value="1"/>
</dbReference>
<reference evidence="2" key="1">
    <citation type="submission" date="2020-05" db="EMBL/GenBank/DDBJ databases">
        <title>WGS assembly of Panicum virgatum.</title>
        <authorList>
            <person name="Lovell J.T."/>
            <person name="Jenkins J."/>
            <person name="Shu S."/>
            <person name="Juenger T.E."/>
            <person name="Schmutz J."/>
        </authorList>
    </citation>
    <scope>NUCLEOTIDE SEQUENCE</scope>
    <source>
        <strain evidence="2">AP13</strain>
    </source>
</reference>
<evidence type="ECO:0000313" key="3">
    <source>
        <dbReference type="Proteomes" id="UP000823388"/>
    </source>
</evidence>
<accession>A0A8T0T8L0</accession>
<dbReference type="Gene3D" id="3.40.50.300">
    <property type="entry name" value="P-loop containing nucleotide triphosphate hydrolases"/>
    <property type="match status" value="1"/>
</dbReference>
<sequence length="185" mass="21463">MDDWSQKVDKRTGWDGVMDGQNNGRGLGASNQGKRQDSCRETYLHWLQMLVCLLHIKWQQRKIAKESVIMRRSFQKALLPHKMRKSISAKKIFCLPWSKEDILSSLERAKKRNRAALGTPKVPDVKWEDAGGLEEVQKVILDTIQLPLMYKHLFSSKLRKRSPIRCPALWTSRNRENLIGESSSY</sequence>
<dbReference type="GO" id="GO:0005829">
    <property type="term" value="C:cytosol"/>
    <property type="evidence" value="ECO:0007669"/>
    <property type="project" value="TreeGrafter"/>
</dbReference>
<dbReference type="InterPro" id="IPR050168">
    <property type="entry name" value="AAA_ATPase_domain"/>
</dbReference>
<proteinExistence type="predicted"/>
<comment type="caution">
    <text evidence="2">The sequence shown here is derived from an EMBL/GenBank/DDBJ whole genome shotgun (WGS) entry which is preliminary data.</text>
</comment>
<feature type="compositionally biased region" description="Basic and acidic residues" evidence="1">
    <location>
        <begin position="1"/>
        <end position="13"/>
    </location>
</feature>
<feature type="region of interest" description="Disordered" evidence="1">
    <location>
        <begin position="1"/>
        <end position="34"/>
    </location>
</feature>
<organism evidence="2 3">
    <name type="scientific">Panicum virgatum</name>
    <name type="common">Blackwell switchgrass</name>
    <dbReference type="NCBI Taxonomy" id="38727"/>
    <lineage>
        <taxon>Eukaryota</taxon>
        <taxon>Viridiplantae</taxon>
        <taxon>Streptophyta</taxon>
        <taxon>Embryophyta</taxon>
        <taxon>Tracheophyta</taxon>
        <taxon>Spermatophyta</taxon>
        <taxon>Magnoliopsida</taxon>
        <taxon>Liliopsida</taxon>
        <taxon>Poales</taxon>
        <taxon>Poaceae</taxon>
        <taxon>PACMAD clade</taxon>
        <taxon>Panicoideae</taxon>
        <taxon>Panicodae</taxon>
        <taxon>Paniceae</taxon>
        <taxon>Panicinae</taxon>
        <taxon>Panicum</taxon>
        <taxon>Panicum sect. Hiantes</taxon>
    </lineage>
</organism>
<dbReference type="EMBL" id="CM029044">
    <property type="protein sequence ID" value="KAG2607330.1"/>
    <property type="molecule type" value="Genomic_DNA"/>
</dbReference>
<feature type="compositionally biased region" description="Polar residues" evidence="1">
    <location>
        <begin position="20"/>
        <end position="33"/>
    </location>
</feature>
<keyword evidence="3" id="KW-1185">Reference proteome</keyword>
<protein>
    <submittedName>
        <fullName evidence="2">Uncharacterized protein</fullName>
    </submittedName>
</protein>
<evidence type="ECO:0000313" key="2">
    <source>
        <dbReference type="EMBL" id="KAG2607330.1"/>
    </source>
</evidence>
<dbReference type="PANTHER" id="PTHR23077">
    <property type="entry name" value="AAA-FAMILY ATPASE"/>
    <property type="match status" value="1"/>
</dbReference>
<dbReference type="AlphaFoldDB" id="A0A8T0T8L0"/>
<dbReference type="Proteomes" id="UP000823388">
    <property type="component" value="Chromosome 4N"/>
</dbReference>
<name>A0A8T0T8L0_PANVG</name>
<dbReference type="GO" id="GO:0016558">
    <property type="term" value="P:protein import into peroxisome matrix"/>
    <property type="evidence" value="ECO:0007669"/>
    <property type="project" value="TreeGrafter"/>
</dbReference>
<gene>
    <name evidence="2" type="ORF">PVAP13_4NG239811</name>
</gene>
<dbReference type="GO" id="GO:0016887">
    <property type="term" value="F:ATP hydrolysis activity"/>
    <property type="evidence" value="ECO:0007669"/>
    <property type="project" value="TreeGrafter"/>
</dbReference>
<dbReference type="GO" id="GO:0005778">
    <property type="term" value="C:peroxisomal membrane"/>
    <property type="evidence" value="ECO:0007669"/>
    <property type="project" value="TreeGrafter"/>
</dbReference>
<evidence type="ECO:0000256" key="1">
    <source>
        <dbReference type="SAM" id="MobiDB-lite"/>
    </source>
</evidence>
<dbReference type="InterPro" id="IPR027417">
    <property type="entry name" value="P-loop_NTPase"/>
</dbReference>